<keyword evidence="1" id="KW-0479">Metal-binding</keyword>
<feature type="domain" description="B box-type" evidence="3">
    <location>
        <begin position="60"/>
        <end position="100"/>
    </location>
</feature>
<dbReference type="Pfam" id="PF00643">
    <property type="entry name" value="zf-B_box"/>
    <property type="match status" value="2"/>
</dbReference>
<feature type="coiled-coil region" evidence="2">
    <location>
        <begin position="278"/>
        <end position="340"/>
    </location>
</feature>
<dbReference type="Gene3D" id="3.30.160.60">
    <property type="entry name" value="Classic Zinc Finger"/>
    <property type="match status" value="1"/>
</dbReference>
<gene>
    <name evidence="4" type="ORF">MEDL_28730</name>
</gene>
<dbReference type="InterPro" id="IPR047153">
    <property type="entry name" value="TRIM45/56/19-like"/>
</dbReference>
<dbReference type="AlphaFoldDB" id="A0A8S3RZG6"/>
<dbReference type="GO" id="GO:0061630">
    <property type="term" value="F:ubiquitin protein ligase activity"/>
    <property type="evidence" value="ECO:0007669"/>
    <property type="project" value="TreeGrafter"/>
</dbReference>
<keyword evidence="1" id="KW-0862">Zinc</keyword>
<feature type="domain" description="B box-type" evidence="3">
    <location>
        <begin position="4"/>
        <end position="50"/>
    </location>
</feature>
<evidence type="ECO:0000259" key="3">
    <source>
        <dbReference type="PROSITE" id="PS50119"/>
    </source>
</evidence>
<dbReference type="EMBL" id="CAJPWZ010001429">
    <property type="protein sequence ID" value="CAG2214971.1"/>
    <property type="molecule type" value="Genomic_DNA"/>
</dbReference>
<dbReference type="SMART" id="SM00336">
    <property type="entry name" value="BBOX"/>
    <property type="match status" value="2"/>
</dbReference>
<keyword evidence="1" id="KW-0863">Zinc-finger</keyword>
<dbReference type="GO" id="GO:0008270">
    <property type="term" value="F:zinc ion binding"/>
    <property type="evidence" value="ECO:0007669"/>
    <property type="project" value="UniProtKB-KW"/>
</dbReference>
<dbReference type="InterPro" id="IPR000315">
    <property type="entry name" value="Znf_B-box"/>
</dbReference>
<evidence type="ECO:0000313" key="5">
    <source>
        <dbReference type="Proteomes" id="UP000683360"/>
    </source>
</evidence>
<dbReference type="OrthoDB" id="6121460at2759"/>
<evidence type="ECO:0000256" key="1">
    <source>
        <dbReference type="PROSITE-ProRule" id="PRU00024"/>
    </source>
</evidence>
<keyword evidence="5" id="KW-1185">Reference proteome</keyword>
<accession>A0A8S3RZG6</accession>
<dbReference type="PANTHER" id="PTHR25462">
    <property type="entry name" value="BONUS, ISOFORM C-RELATED"/>
    <property type="match status" value="1"/>
</dbReference>
<evidence type="ECO:0000313" key="4">
    <source>
        <dbReference type="EMBL" id="CAG2214971.1"/>
    </source>
</evidence>
<evidence type="ECO:0000256" key="2">
    <source>
        <dbReference type="SAM" id="Coils"/>
    </source>
</evidence>
<protein>
    <recommendedName>
        <fullName evidence="3">B box-type domain-containing protein</fullName>
    </recommendedName>
</protein>
<reference evidence="4" key="1">
    <citation type="submission" date="2021-03" db="EMBL/GenBank/DDBJ databases">
        <authorList>
            <person name="Bekaert M."/>
        </authorList>
    </citation>
    <scope>NUCLEOTIDE SEQUENCE</scope>
</reference>
<keyword evidence="2" id="KW-0175">Coiled coil</keyword>
<dbReference type="PANTHER" id="PTHR25462:SF305">
    <property type="entry name" value="RING-TYPE DOMAIN-CONTAINING PROTEIN"/>
    <property type="match status" value="1"/>
</dbReference>
<dbReference type="CDD" id="cd19757">
    <property type="entry name" value="Bbox1"/>
    <property type="match status" value="1"/>
</dbReference>
<sequence>MAQTSAQKCYICTEKNGVFYCYECQHALCAVCRERHDKVPALSGHTIADINVIDLSNVQNDKTRCITHDKEYQFYCVKCSDLICVKCVTSSHKGHSFSDISEIVSEKRKTAQTALQKLKCKIEVISSVEDTVGVKHLEKLQYDSQKVITDIESTFKELHLFTKSKEDIKKTEVEDNERIQQESIELFLKTTGIIHDRYAQVVTALQNILCEKHDVTFYKLYRDIDNDITFLDDIPKEPMLPSVPSLDKTMFYTEILEYIQSKTENSLCRNCFPQKEKLVEILEENKQLKRDVDVKEAKLNAESTENRRLQIVIIDMESKYAKKERENESLTKEIKVLQEREESQDHTTPDTSDDSICMTCANCSDYSYMYSHAIYCEGCGEHMGNRVNMM</sequence>
<dbReference type="Proteomes" id="UP000683360">
    <property type="component" value="Unassembled WGS sequence"/>
</dbReference>
<dbReference type="SUPFAM" id="SSF57845">
    <property type="entry name" value="B-box zinc-binding domain"/>
    <property type="match status" value="1"/>
</dbReference>
<dbReference type="PROSITE" id="PS50119">
    <property type="entry name" value="ZF_BBOX"/>
    <property type="match status" value="2"/>
</dbReference>
<comment type="caution">
    <text evidence="4">The sequence shown here is derived from an EMBL/GenBank/DDBJ whole genome shotgun (WGS) entry which is preliminary data.</text>
</comment>
<name>A0A8S3RZG6_MYTED</name>
<dbReference type="GO" id="GO:0005654">
    <property type="term" value="C:nucleoplasm"/>
    <property type="evidence" value="ECO:0007669"/>
    <property type="project" value="TreeGrafter"/>
</dbReference>
<proteinExistence type="predicted"/>
<organism evidence="4 5">
    <name type="scientific">Mytilus edulis</name>
    <name type="common">Blue mussel</name>
    <dbReference type="NCBI Taxonomy" id="6550"/>
    <lineage>
        <taxon>Eukaryota</taxon>
        <taxon>Metazoa</taxon>
        <taxon>Spiralia</taxon>
        <taxon>Lophotrochozoa</taxon>
        <taxon>Mollusca</taxon>
        <taxon>Bivalvia</taxon>
        <taxon>Autobranchia</taxon>
        <taxon>Pteriomorphia</taxon>
        <taxon>Mytilida</taxon>
        <taxon>Mytiloidea</taxon>
        <taxon>Mytilidae</taxon>
        <taxon>Mytilinae</taxon>
        <taxon>Mytilus</taxon>
    </lineage>
</organism>